<gene>
    <name evidence="2" type="ORF">GDO54_016708</name>
</gene>
<evidence type="ECO:0000256" key="1">
    <source>
        <dbReference type="SAM" id="MobiDB-lite"/>
    </source>
</evidence>
<proteinExistence type="predicted"/>
<feature type="region of interest" description="Disordered" evidence="1">
    <location>
        <begin position="1"/>
        <end position="25"/>
    </location>
</feature>
<dbReference type="Proteomes" id="UP001181693">
    <property type="component" value="Unassembled WGS sequence"/>
</dbReference>
<evidence type="ECO:0000313" key="2">
    <source>
        <dbReference type="EMBL" id="DBA18467.1"/>
    </source>
</evidence>
<keyword evidence="3" id="KW-1185">Reference proteome</keyword>
<name>A0AAV3A200_PYXAD</name>
<reference evidence="2" key="1">
    <citation type="thesis" date="2020" institute="ProQuest LLC" country="789 East Eisenhower Parkway, Ann Arbor, MI, USA">
        <title>Comparative Genomics and Chromosome Evolution.</title>
        <authorList>
            <person name="Mudd A.B."/>
        </authorList>
    </citation>
    <scope>NUCLEOTIDE SEQUENCE</scope>
    <source>
        <strain evidence="2">1538</strain>
        <tissue evidence="2">Blood</tissue>
    </source>
</reference>
<accession>A0AAV3A200</accession>
<organism evidence="2 3">
    <name type="scientific">Pyxicephalus adspersus</name>
    <name type="common">African bullfrog</name>
    <dbReference type="NCBI Taxonomy" id="30357"/>
    <lineage>
        <taxon>Eukaryota</taxon>
        <taxon>Metazoa</taxon>
        <taxon>Chordata</taxon>
        <taxon>Craniata</taxon>
        <taxon>Vertebrata</taxon>
        <taxon>Euteleostomi</taxon>
        <taxon>Amphibia</taxon>
        <taxon>Batrachia</taxon>
        <taxon>Anura</taxon>
        <taxon>Neobatrachia</taxon>
        <taxon>Ranoidea</taxon>
        <taxon>Pyxicephalidae</taxon>
        <taxon>Pyxicephalinae</taxon>
        <taxon>Pyxicephalus</taxon>
    </lineage>
</organism>
<sequence>MSSSMRRISKRRSAASSPIEYDSGSPACVHSFILRSNRQMILVKLADGPPTHWYGTLEKVGSNGETGLTHCFYSNCRLALTSSYS</sequence>
<protein>
    <submittedName>
        <fullName evidence="2">Uncharacterized protein</fullName>
    </submittedName>
</protein>
<dbReference type="AlphaFoldDB" id="A0AAV3A200"/>
<evidence type="ECO:0000313" key="3">
    <source>
        <dbReference type="Proteomes" id="UP001181693"/>
    </source>
</evidence>
<comment type="caution">
    <text evidence="2">The sequence shown here is derived from an EMBL/GenBank/DDBJ whole genome shotgun (WGS) entry which is preliminary data.</text>
</comment>
<dbReference type="EMBL" id="DYDO01000009">
    <property type="protein sequence ID" value="DBA18467.1"/>
    <property type="molecule type" value="Genomic_DNA"/>
</dbReference>